<evidence type="ECO:0000313" key="1">
    <source>
        <dbReference type="EMBL" id="UGX93512.1"/>
    </source>
</evidence>
<gene>
    <name evidence="1" type="ORF">G6321_00049315</name>
</gene>
<sequence length="429" mass="47333">MTQSPNIMRFDPLLRAKTNELAQAVQCLRDALLLHETDSGSRKRARKEADKEKFGLAVEALACNLILLSAIESSPKLAVPRSHGFLWRGDGSANPVYGQHFLSAINGLASLGLIEEERRGYRLSARMRVPSLIRPSTALAQHLPLAPPDWRSVKQIDDRALIILKEGKDDDGRAATIAFRETANTRQLAGQMRRINEFLRSADIGVTGQNTGLSLGKDGQVIAPYRRSLRRIFNNDNWQHGGRLAGGFWMGMERGERFERIRIDGERIVDVDYRQLFPRLAYVRARKPQPVGDIYDVAGDGSGRDGWKTLMNAMLFSEGTLRGWPKDTLQHFPPGTKLRDAIKMLVARQAPIADLFGAGLGFQLMRIESDMLIGIITYLASIGVTALPLHDAVLVAESKADVAADAMHAAFSMGSGSSCAIVSVEFCER</sequence>
<dbReference type="EMBL" id="CP088280">
    <property type="protein sequence ID" value="UGX93512.1"/>
    <property type="molecule type" value="Genomic_DNA"/>
</dbReference>
<reference evidence="1 2" key="1">
    <citation type="journal article" date="2017" name="Syst. Appl. Microbiol.">
        <title>Soybeans inoculated with root zone soils of Canadian native legumes harbour diverse and novel Bradyrhizobium spp. that possess agricultural potential.</title>
        <authorList>
            <person name="Bromfield E.S.P."/>
            <person name="Cloutier S."/>
            <person name="Tambong J.T."/>
            <person name="Tran Thi T.V."/>
        </authorList>
    </citation>
    <scope>NUCLEOTIDE SEQUENCE [LARGE SCALE GENOMIC DNA]</scope>
    <source>
        <strain evidence="1 2">323S2</strain>
    </source>
</reference>
<name>A0A9X9YRF7_9BRAD</name>
<proteinExistence type="predicted"/>
<reference evidence="1 2" key="2">
    <citation type="journal article" date="2022" name="Int. J. Syst. Evol. Microbiol.">
        <title>Strains of Bradyrhizobium barranii sp. nov. associated with legumes native to Canada are symbionts of soybeans and belong to different subspecies (subsp. barranii subsp. nov. and subsp. apii subsp. nov.) and symbiovars (sv. glycinearum and sv. septentrionale).</title>
        <authorList>
            <person name="Bromfield E.S.P."/>
            <person name="Cloutier S."/>
            <person name="Wasai-Hara S."/>
            <person name="Minamisawa K."/>
        </authorList>
    </citation>
    <scope>NUCLEOTIDE SEQUENCE [LARGE SCALE GENOMIC DNA]</scope>
    <source>
        <strain evidence="1 2">323S2</strain>
    </source>
</reference>
<evidence type="ECO:0000313" key="2">
    <source>
        <dbReference type="Proteomes" id="UP000564836"/>
    </source>
</evidence>
<dbReference type="RefSeq" id="WP_224516779.1">
    <property type="nucleotide sequence ID" value="NZ_CP088280.1"/>
</dbReference>
<dbReference type="Proteomes" id="UP000564836">
    <property type="component" value="Chromosome"/>
</dbReference>
<organism evidence="1 2">
    <name type="scientific">Bradyrhizobium barranii subsp. barranii</name>
    <dbReference type="NCBI Taxonomy" id="2823807"/>
    <lineage>
        <taxon>Bacteria</taxon>
        <taxon>Pseudomonadati</taxon>
        <taxon>Pseudomonadota</taxon>
        <taxon>Alphaproteobacteria</taxon>
        <taxon>Hyphomicrobiales</taxon>
        <taxon>Nitrobacteraceae</taxon>
        <taxon>Bradyrhizobium</taxon>
        <taxon>Bradyrhizobium barranii</taxon>
    </lineage>
</organism>
<accession>A0A9X9YRF7</accession>
<dbReference type="AlphaFoldDB" id="A0A9X9YRF7"/>
<protein>
    <submittedName>
        <fullName evidence="1">Uncharacterized protein</fullName>
    </submittedName>
</protein>